<dbReference type="Gene3D" id="2.120.10.30">
    <property type="entry name" value="TolB, C-terminal domain"/>
    <property type="match status" value="1"/>
</dbReference>
<evidence type="ECO:0000259" key="1">
    <source>
        <dbReference type="PROSITE" id="PS51662"/>
    </source>
</evidence>
<evidence type="ECO:0000313" key="2">
    <source>
        <dbReference type="EMBL" id="GHE95841.1"/>
    </source>
</evidence>
<feature type="domain" description="BPP" evidence="1">
    <location>
        <begin position="23"/>
        <end position="345"/>
    </location>
</feature>
<dbReference type="Pfam" id="PF02333">
    <property type="entry name" value="Phytase"/>
    <property type="match status" value="1"/>
</dbReference>
<proteinExistence type="predicted"/>
<dbReference type="SUPFAM" id="SSF50956">
    <property type="entry name" value="Thermostable phytase (3-phytase)"/>
    <property type="match status" value="1"/>
</dbReference>
<evidence type="ECO:0000313" key="3">
    <source>
        <dbReference type="Proteomes" id="UP000626370"/>
    </source>
</evidence>
<reference evidence="3" key="1">
    <citation type="journal article" date="2019" name="Int. J. Syst. Evol. Microbiol.">
        <title>The Global Catalogue of Microorganisms (GCM) 10K type strain sequencing project: providing services to taxonomists for standard genome sequencing and annotation.</title>
        <authorList>
            <consortium name="The Broad Institute Genomics Platform"/>
            <consortium name="The Broad Institute Genome Sequencing Center for Infectious Disease"/>
            <person name="Wu L."/>
            <person name="Ma J."/>
        </authorList>
    </citation>
    <scope>NUCLEOTIDE SEQUENCE [LARGE SCALE GENOMIC DNA]</scope>
    <source>
        <strain evidence="3">CGMCC 1.15922</strain>
    </source>
</reference>
<dbReference type="PROSITE" id="PS51257">
    <property type="entry name" value="PROKAR_LIPOPROTEIN"/>
    <property type="match status" value="1"/>
</dbReference>
<sequence>MNNVHKLLVSSLLIILAGCENTHAPRESITDVLYPHVETQPVDTSGDAADDPAIWINQQTPEKSLVLGTDKKQGLNVYNLKGEILQQLAIGRLNNVDIRYGINLDGQTIDLAAASNRSNNSISLFSISKQGKVSHLNDIMTTLPEVYGLCMYRDNNDNQYVFINDKDGRFQQYQVIIEKEALSGKLVREFALNSQPEGCVADDLTGQLYMGEEAAGIWTTPANPQASELKKIANLGEFLTADVEGMGLYYYQQKPYLVVSSQGSNSYAVYDLTDNYKAIGHFRIGTDLSTQVDEVSETDGLEVTSVALGSQWPDGLLVAQDGYNQLPDATQNFKLVSGTGLRQLIEKWTK</sequence>
<protein>
    <recommendedName>
        <fullName evidence="1">BPP domain-containing protein</fullName>
    </recommendedName>
</protein>
<dbReference type="RefSeq" id="WP_189378760.1">
    <property type="nucleotide sequence ID" value="NZ_BNAH01000011.1"/>
</dbReference>
<keyword evidence="3" id="KW-1185">Reference proteome</keyword>
<gene>
    <name evidence="2" type="ORF">GCM10011501_26770</name>
</gene>
<dbReference type="PROSITE" id="PS51662">
    <property type="entry name" value="BP_PHYTASE"/>
    <property type="match status" value="1"/>
</dbReference>
<dbReference type="EMBL" id="BNAH01000011">
    <property type="protein sequence ID" value="GHE95841.1"/>
    <property type="molecule type" value="Genomic_DNA"/>
</dbReference>
<organism evidence="2 3">
    <name type="scientific">Thalassotalea profundi</name>
    <dbReference type="NCBI Taxonomy" id="2036687"/>
    <lineage>
        <taxon>Bacteria</taxon>
        <taxon>Pseudomonadati</taxon>
        <taxon>Pseudomonadota</taxon>
        <taxon>Gammaproteobacteria</taxon>
        <taxon>Alteromonadales</taxon>
        <taxon>Colwelliaceae</taxon>
        <taxon>Thalassotalea</taxon>
    </lineage>
</organism>
<accession>A0ABQ3IYZ1</accession>
<dbReference type="InterPro" id="IPR011042">
    <property type="entry name" value="6-blade_b-propeller_TolB-like"/>
</dbReference>
<name>A0ABQ3IYZ1_9GAMM</name>
<dbReference type="InterPro" id="IPR003431">
    <property type="entry name" value="B-propeller_Phytase"/>
</dbReference>
<dbReference type="Proteomes" id="UP000626370">
    <property type="component" value="Unassembled WGS sequence"/>
</dbReference>
<comment type="caution">
    <text evidence="2">The sequence shown here is derived from an EMBL/GenBank/DDBJ whole genome shotgun (WGS) entry which is preliminary data.</text>
</comment>